<dbReference type="GO" id="GO:0022625">
    <property type="term" value="C:cytosolic large ribosomal subunit"/>
    <property type="evidence" value="ECO:0007669"/>
    <property type="project" value="TreeGrafter"/>
</dbReference>
<evidence type="ECO:0000256" key="4">
    <source>
        <dbReference type="ARBA" id="ARBA00022980"/>
    </source>
</evidence>
<dbReference type="GO" id="GO:0019843">
    <property type="term" value="F:rRNA binding"/>
    <property type="evidence" value="ECO:0007669"/>
    <property type="project" value="UniProtKB-UniRule"/>
</dbReference>
<proteinExistence type="inferred from homology"/>
<protein>
    <recommendedName>
        <fullName evidence="6 7">Large ribosomal subunit protein uL3</fullName>
    </recommendedName>
</protein>
<dbReference type="InterPro" id="IPR009000">
    <property type="entry name" value="Transl_B-barrel_sf"/>
</dbReference>
<organism evidence="8">
    <name type="scientific">Thermosulfidibacter takaii</name>
    <dbReference type="NCBI Taxonomy" id="412593"/>
    <lineage>
        <taxon>Bacteria</taxon>
        <taxon>Pseudomonadati</taxon>
        <taxon>Thermosulfidibacterota</taxon>
        <taxon>Thermosulfidibacteria</taxon>
        <taxon>Thermosulfidibacterales</taxon>
        <taxon>Thermosulfidibacteraceae</taxon>
    </lineage>
</organism>
<dbReference type="NCBIfam" id="TIGR03625">
    <property type="entry name" value="L3_bact"/>
    <property type="match status" value="1"/>
</dbReference>
<dbReference type="HAMAP" id="MF_01325_B">
    <property type="entry name" value="Ribosomal_uL3_B"/>
    <property type="match status" value="1"/>
</dbReference>
<comment type="function">
    <text evidence="7">One of the primary rRNA binding proteins, it binds directly near the 3'-end of the 23S rRNA, where it nucleates assembly of the 50S subunit.</text>
</comment>
<keyword evidence="4 7" id="KW-0689">Ribosomal protein</keyword>
<dbReference type="FunFam" id="3.30.160.810:FF:000001">
    <property type="entry name" value="50S ribosomal protein L3"/>
    <property type="match status" value="1"/>
</dbReference>
<comment type="similarity">
    <text evidence="1 7">Belongs to the universal ribosomal protein uL3 family.</text>
</comment>
<dbReference type="InterPro" id="IPR019927">
    <property type="entry name" value="Ribosomal_uL3_bac/org-type"/>
</dbReference>
<evidence type="ECO:0000256" key="2">
    <source>
        <dbReference type="ARBA" id="ARBA00022730"/>
    </source>
</evidence>
<dbReference type="SUPFAM" id="SSF50447">
    <property type="entry name" value="Translation proteins"/>
    <property type="match status" value="1"/>
</dbReference>
<keyword evidence="3 7" id="KW-0694">RNA-binding</keyword>
<evidence type="ECO:0000256" key="6">
    <source>
        <dbReference type="ARBA" id="ARBA00035243"/>
    </source>
</evidence>
<keyword evidence="5 7" id="KW-0687">Ribonucleoprotein</keyword>
<dbReference type="GO" id="GO:0003735">
    <property type="term" value="F:structural constituent of ribosome"/>
    <property type="evidence" value="ECO:0007669"/>
    <property type="project" value="UniProtKB-UniRule"/>
</dbReference>
<dbReference type="Gene3D" id="2.40.30.10">
    <property type="entry name" value="Translation factors"/>
    <property type="match status" value="1"/>
</dbReference>
<comment type="subunit">
    <text evidence="7">Part of the 50S ribosomal subunit. Forms a cluster with proteins L14 and L19.</text>
</comment>
<dbReference type="FunFam" id="2.40.30.10:FF:000004">
    <property type="entry name" value="50S ribosomal protein L3"/>
    <property type="match status" value="1"/>
</dbReference>
<dbReference type="PANTHER" id="PTHR11229:SF16">
    <property type="entry name" value="LARGE RIBOSOMAL SUBUNIT PROTEIN UL3C"/>
    <property type="match status" value="1"/>
</dbReference>
<evidence type="ECO:0000256" key="1">
    <source>
        <dbReference type="ARBA" id="ARBA00006540"/>
    </source>
</evidence>
<gene>
    <name evidence="7" type="primary">rplC</name>
    <name evidence="8" type="ORF">ENF32_01280</name>
</gene>
<dbReference type="InterPro" id="IPR000597">
    <property type="entry name" value="Ribosomal_uL3"/>
</dbReference>
<accession>A0A7C0Y7F4</accession>
<name>A0A7C0Y7F4_9BACT</name>
<dbReference type="Gene3D" id="3.30.160.810">
    <property type="match status" value="1"/>
</dbReference>
<reference evidence="8" key="1">
    <citation type="journal article" date="2020" name="mSystems">
        <title>Genome- and Community-Level Interaction Insights into Carbon Utilization and Element Cycling Functions of Hydrothermarchaeota in Hydrothermal Sediment.</title>
        <authorList>
            <person name="Zhou Z."/>
            <person name="Liu Y."/>
            <person name="Xu W."/>
            <person name="Pan J."/>
            <person name="Luo Z.H."/>
            <person name="Li M."/>
        </authorList>
    </citation>
    <scope>NUCLEOTIDE SEQUENCE [LARGE SCALE GENOMIC DNA]</scope>
    <source>
        <strain evidence="8">HyVt-115</strain>
    </source>
</reference>
<dbReference type="Proteomes" id="UP000885690">
    <property type="component" value="Unassembled WGS sequence"/>
</dbReference>
<dbReference type="AlphaFoldDB" id="A0A7C0Y7F4"/>
<evidence type="ECO:0000256" key="3">
    <source>
        <dbReference type="ARBA" id="ARBA00022884"/>
    </source>
</evidence>
<sequence length="210" mass="23253">MEGILGRKLGMTQIFTEDGTVVPVTVIEAGPCVVVAKRTVERDGYTAVQLGYLEQKPHRVNRPMMGHFKKSEVTPFKILREFKATPREVEGLREGQEVTVEIFQPGEKVKVTGRSKGRGFQGVMKRHGFAGSRDSHGARYHRTPGSIGQCTFPARVFKGLKMPGHMGNRKVTIRGLEVVEVLPEKNLLLVKGSVPGPRKGVLIIRKEGKE</sequence>
<keyword evidence="2 7" id="KW-0699">rRNA-binding</keyword>
<dbReference type="PANTHER" id="PTHR11229">
    <property type="entry name" value="50S RIBOSOMAL PROTEIN L3"/>
    <property type="match status" value="1"/>
</dbReference>
<comment type="caution">
    <text evidence="8">The sequence shown here is derived from an EMBL/GenBank/DDBJ whole genome shotgun (WGS) entry which is preliminary data.</text>
</comment>
<dbReference type="Pfam" id="PF00297">
    <property type="entry name" value="Ribosomal_L3"/>
    <property type="match status" value="1"/>
</dbReference>
<dbReference type="GO" id="GO:0006412">
    <property type="term" value="P:translation"/>
    <property type="evidence" value="ECO:0007669"/>
    <property type="project" value="UniProtKB-UniRule"/>
</dbReference>
<dbReference type="EMBL" id="DQWS01000050">
    <property type="protein sequence ID" value="HDD52685.1"/>
    <property type="molecule type" value="Genomic_DNA"/>
</dbReference>
<evidence type="ECO:0000256" key="5">
    <source>
        <dbReference type="ARBA" id="ARBA00023274"/>
    </source>
</evidence>
<evidence type="ECO:0000313" key="8">
    <source>
        <dbReference type="EMBL" id="HDD52685.1"/>
    </source>
</evidence>
<evidence type="ECO:0000256" key="7">
    <source>
        <dbReference type="HAMAP-Rule" id="MF_01325"/>
    </source>
</evidence>